<reference evidence="1" key="2">
    <citation type="journal article" date="2022" name="Microbiol. Resour. Announc.">
        <title>Metagenome Sequencing to Explore Phylogenomics of Terrestrial Cyanobacteria.</title>
        <authorList>
            <person name="Ward R.D."/>
            <person name="Stajich J.E."/>
            <person name="Johansen J.R."/>
            <person name="Huntemann M."/>
            <person name="Clum A."/>
            <person name="Foster B."/>
            <person name="Foster B."/>
            <person name="Roux S."/>
            <person name="Palaniappan K."/>
            <person name="Varghese N."/>
            <person name="Mukherjee S."/>
            <person name="Reddy T.B.K."/>
            <person name="Daum C."/>
            <person name="Copeland A."/>
            <person name="Chen I.A."/>
            <person name="Ivanova N.N."/>
            <person name="Kyrpides N.C."/>
            <person name="Shapiro N."/>
            <person name="Eloe-Fadrosh E.A."/>
            <person name="Pietrasiak N."/>
        </authorList>
    </citation>
    <scope>NUCLEOTIDE SEQUENCE</scope>
    <source>
        <strain evidence="1">GSE-NOS-MK-12-04C</strain>
    </source>
</reference>
<dbReference type="AlphaFoldDB" id="A0A951QJH0"/>
<sequence>MNIRQELLRVIEQLNDEQLSALLDLAHSYNSAKTSVHPMIESQAYQDWVSSDNDIYDELFASELGASQFCLDSRGL</sequence>
<dbReference type="EMBL" id="JAHHGZ010000002">
    <property type="protein sequence ID" value="MBW4666157.1"/>
    <property type="molecule type" value="Genomic_DNA"/>
</dbReference>
<protein>
    <submittedName>
        <fullName evidence="1">Uncharacterized protein</fullName>
    </submittedName>
</protein>
<proteinExistence type="predicted"/>
<evidence type="ECO:0000313" key="2">
    <source>
        <dbReference type="Proteomes" id="UP000729701"/>
    </source>
</evidence>
<comment type="caution">
    <text evidence="1">The sequence shown here is derived from an EMBL/GenBank/DDBJ whole genome shotgun (WGS) entry which is preliminary data.</text>
</comment>
<gene>
    <name evidence="1" type="ORF">KME60_01640</name>
</gene>
<name>A0A951QJH0_9CYAN</name>
<dbReference type="Proteomes" id="UP000729701">
    <property type="component" value="Unassembled WGS sequence"/>
</dbReference>
<reference evidence="1" key="1">
    <citation type="submission" date="2021-05" db="EMBL/GenBank/DDBJ databases">
        <authorList>
            <person name="Pietrasiak N."/>
            <person name="Ward R."/>
            <person name="Stajich J.E."/>
            <person name="Kurbessoian T."/>
        </authorList>
    </citation>
    <scope>NUCLEOTIDE SEQUENCE</scope>
    <source>
        <strain evidence="1">GSE-NOS-MK-12-04C</strain>
    </source>
</reference>
<evidence type="ECO:0000313" key="1">
    <source>
        <dbReference type="EMBL" id="MBW4666157.1"/>
    </source>
</evidence>
<organism evidence="1 2">
    <name type="scientific">Cyanomargarita calcarea GSE-NOS-MK-12-04C</name>
    <dbReference type="NCBI Taxonomy" id="2839659"/>
    <lineage>
        <taxon>Bacteria</taxon>
        <taxon>Bacillati</taxon>
        <taxon>Cyanobacteriota</taxon>
        <taxon>Cyanophyceae</taxon>
        <taxon>Nostocales</taxon>
        <taxon>Cyanomargaritaceae</taxon>
        <taxon>Cyanomargarita</taxon>
    </lineage>
</organism>
<accession>A0A951QJH0</accession>